<keyword evidence="1" id="KW-1133">Transmembrane helix</keyword>
<gene>
    <name evidence="3" type="ORF">jaqu_07740</name>
</gene>
<dbReference type="AlphaFoldDB" id="A0A0D1EIX2"/>
<dbReference type="RefSeq" id="WP_043917605.1">
    <property type="nucleotide sequence ID" value="NZ_FZPF01000002.1"/>
</dbReference>
<dbReference type="Pfam" id="PF07331">
    <property type="entry name" value="TctB"/>
    <property type="match status" value="1"/>
</dbReference>
<dbReference type="PATRIC" id="fig|935700.4.peg.815"/>
<dbReference type="STRING" id="935700.jaqu_07740"/>
<feature type="transmembrane region" description="Helical" evidence="1">
    <location>
        <begin position="54"/>
        <end position="75"/>
    </location>
</feature>
<feature type="transmembrane region" description="Helical" evidence="1">
    <location>
        <begin position="120"/>
        <end position="142"/>
    </location>
</feature>
<dbReference type="Proteomes" id="UP000032232">
    <property type="component" value="Unassembled WGS sequence"/>
</dbReference>
<keyword evidence="1" id="KW-0472">Membrane</keyword>
<evidence type="ECO:0000256" key="1">
    <source>
        <dbReference type="SAM" id="Phobius"/>
    </source>
</evidence>
<dbReference type="EMBL" id="JYFE01000017">
    <property type="protein sequence ID" value="KIT17584.1"/>
    <property type="molecule type" value="Genomic_DNA"/>
</dbReference>
<organism evidence="3 4">
    <name type="scientific">Jannaschia aquimarina</name>
    <dbReference type="NCBI Taxonomy" id="935700"/>
    <lineage>
        <taxon>Bacteria</taxon>
        <taxon>Pseudomonadati</taxon>
        <taxon>Pseudomonadota</taxon>
        <taxon>Alphaproteobacteria</taxon>
        <taxon>Rhodobacterales</taxon>
        <taxon>Roseobacteraceae</taxon>
        <taxon>Jannaschia</taxon>
    </lineage>
</organism>
<accession>A0A0D1EIX2</accession>
<feature type="transmembrane region" description="Helical" evidence="1">
    <location>
        <begin position="149"/>
        <end position="172"/>
    </location>
</feature>
<reference evidence="3 4" key="1">
    <citation type="submission" date="2015-02" db="EMBL/GenBank/DDBJ databases">
        <title>Genome Sequence of Jannaschia aquimarina DSM28248, a member of the Roseobacter clade.</title>
        <authorList>
            <person name="Voget S."/>
            <person name="Daniel R."/>
        </authorList>
    </citation>
    <scope>NUCLEOTIDE SEQUENCE [LARGE SCALE GENOMIC DNA]</scope>
    <source>
        <strain evidence="3 4">GSW-M26</strain>
    </source>
</reference>
<feature type="domain" description="DUF1468" evidence="2">
    <location>
        <begin position="24"/>
        <end position="177"/>
    </location>
</feature>
<feature type="transmembrane region" description="Helical" evidence="1">
    <location>
        <begin position="96"/>
        <end position="114"/>
    </location>
</feature>
<dbReference type="InterPro" id="IPR009936">
    <property type="entry name" value="DUF1468"/>
</dbReference>
<evidence type="ECO:0000313" key="3">
    <source>
        <dbReference type="EMBL" id="KIT17584.1"/>
    </source>
</evidence>
<proteinExistence type="predicted"/>
<keyword evidence="1" id="KW-0812">Transmembrane</keyword>
<evidence type="ECO:0000313" key="4">
    <source>
        <dbReference type="Proteomes" id="UP000032232"/>
    </source>
</evidence>
<protein>
    <submittedName>
        <fullName evidence="3">Tripartite tricarboxylate transporter TctB family protein</fullName>
    </submittedName>
</protein>
<feature type="transmembrane region" description="Helical" evidence="1">
    <location>
        <begin position="22"/>
        <end position="42"/>
    </location>
</feature>
<evidence type="ECO:0000259" key="2">
    <source>
        <dbReference type="Pfam" id="PF07331"/>
    </source>
</evidence>
<dbReference type="OrthoDB" id="7854802at2"/>
<keyword evidence="4" id="KW-1185">Reference proteome</keyword>
<sequence>MAAPLPVAEEEGAGPATAALDLLSAAILLALGLGFAGLSLALPVPDGWRSAPGLLPFLVSASLAVMALMLAMSAWPRRGRGGAIPVLLDAERAGRATVLVATLTYVGALDMLSLEGFVPILGAQIPMGGFEPCTILLLTVLLRIFWTERLWACLAVAAGWTLTLSLSFRVLFGIPLPG</sequence>
<comment type="caution">
    <text evidence="3">The sequence shown here is derived from an EMBL/GenBank/DDBJ whole genome shotgun (WGS) entry which is preliminary data.</text>
</comment>
<name>A0A0D1EIX2_9RHOB</name>